<dbReference type="SUPFAM" id="SSF51735">
    <property type="entry name" value="NAD(P)-binding Rossmann-fold domains"/>
    <property type="match status" value="1"/>
</dbReference>
<protein>
    <submittedName>
        <fullName evidence="1">OLC1v1027452C2</fullName>
    </submittedName>
</protein>
<sequence>MFFFFFQRKGPSEFSPSSTAEEVTNGIEGSDLTAIVTGASSGIGAETARVLALGGVNVVMAVRNMAAGRDIKESILKEIPNARVETMELDLSSLVSVKQFAGEFVSSGRPLNILMNQGTPFQLSKDNIELHFATNHLGHFLLTSLLLDTMKQTYQATKKEGRIVTVSSEGHRCTFREGVRFDRINDPKWYISFLAYFQSKIANILHANELARRLKEDGVEITANSVHPGVVTTNMFRHLGIFEGSFNNLLCSPASTSNGDKWRVFC</sequence>
<reference evidence="1" key="1">
    <citation type="submission" date="2023-03" db="EMBL/GenBank/DDBJ databases">
        <authorList>
            <person name="Julca I."/>
        </authorList>
    </citation>
    <scope>NUCLEOTIDE SEQUENCE</scope>
</reference>
<dbReference type="Proteomes" id="UP001161247">
    <property type="component" value="Chromosome 1"/>
</dbReference>
<dbReference type="PANTHER" id="PTHR48476:SF1">
    <property type="entry name" value="SHORT-CHAIN DEHYDROGENASE TIC 32, CHLOROPLASTIC-LIKE"/>
    <property type="match status" value="1"/>
</dbReference>
<dbReference type="PRINTS" id="PR00081">
    <property type="entry name" value="GDHRDH"/>
</dbReference>
<dbReference type="InterPro" id="IPR055280">
    <property type="entry name" value="TIC32"/>
</dbReference>
<dbReference type="Pfam" id="PF00106">
    <property type="entry name" value="adh_short"/>
    <property type="match status" value="1"/>
</dbReference>
<evidence type="ECO:0000313" key="2">
    <source>
        <dbReference type="Proteomes" id="UP001161247"/>
    </source>
</evidence>
<name>A0AAV1CBE4_OLDCO</name>
<dbReference type="InterPro" id="IPR036291">
    <property type="entry name" value="NAD(P)-bd_dom_sf"/>
</dbReference>
<dbReference type="InterPro" id="IPR002347">
    <property type="entry name" value="SDR_fam"/>
</dbReference>
<dbReference type="Gene3D" id="3.40.50.720">
    <property type="entry name" value="NAD(P)-binding Rossmann-like Domain"/>
    <property type="match status" value="1"/>
</dbReference>
<dbReference type="EMBL" id="OX459118">
    <property type="protein sequence ID" value="CAI9092258.1"/>
    <property type="molecule type" value="Genomic_DNA"/>
</dbReference>
<dbReference type="PANTHER" id="PTHR48476">
    <property type="entry name" value="SHORT-CHAIN DEHYDROGENASE TIC 32, CHLOROPLASTIC-LIKE"/>
    <property type="match status" value="1"/>
</dbReference>
<accession>A0AAV1CBE4</accession>
<keyword evidence="2" id="KW-1185">Reference proteome</keyword>
<evidence type="ECO:0000313" key="1">
    <source>
        <dbReference type="EMBL" id="CAI9092258.1"/>
    </source>
</evidence>
<gene>
    <name evidence="1" type="ORF">OLC1_LOCUS3970</name>
</gene>
<organism evidence="1 2">
    <name type="scientific">Oldenlandia corymbosa var. corymbosa</name>
    <dbReference type="NCBI Taxonomy" id="529605"/>
    <lineage>
        <taxon>Eukaryota</taxon>
        <taxon>Viridiplantae</taxon>
        <taxon>Streptophyta</taxon>
        <taxon>Embryophyta</taxon>
        <taxon>Tracheophyta</taxon>
        <taxon>Spermatophyta</taxon>
        <taxon>Magnoliopsida</taxon>
        <taxon>eudicotyledons</taxon>
        <taxon>Gunneridae</taxon>
        <taxon>Pentapetalae</taxon>
        <taxon>asterids</taxon>
        <taxon>lamiids</taxon>
        <taxon>Gentianales</taxon>
        <taxon>Rubiaceae</taxon>
        <taxon>Rubioideae</taxon>
        <taxon>Spermacoceae</taxon>
        <taxon>Hedyotis-Oldenlandia complex</taxon>
        <taxon>Oldenlandia</taxon>
    </lineage>
</organism>
<proteinExistence type="predicted"/>
<dbReference type="AlphaFoldDB" id="A0AAV1CBE4"/>